<dbReference type="RefSeq" id="WP_122935699.1">
    <property type="nucleotide sequence ID" value="NZ_JBHSNT010000003.1"/>
</dbReference>
<dbReference type="GO" id="GO:0006355">
    <property type="term" value="P:regulation of DNA-templated transcription"/>
    <property type="evidence" value="ECO:0007669"/>
    <property type="project" value="InterPro"/>
</dbReference>
<dbReference type="Pfam" id="PF00196">
    <property type="entry name" value="GerE"/>
    <property type="match status" value="1"/>
</dbReference>
<evidence type="ECO:0000256" key="2">
    <source>
        <dbReference type="ARBA" id="ARBA00022840"/>
    </source>
</evidence>
<evidence type="ECO:0000259" key="3">
    <source>
        <dbReference type="PROSITE" id="PS50043"/>
    </source>
</evidence>
<reference evidence="4 5" key="1">
    <citation type="submission" date="2018-10" db="EMBL/GenBank/DDBJ databases">
        <title>Isolation, diversity and antibacterial activity of antinobacteria from the wheat rhizosphere soil.</title>
        <authorList>
            <person name="Sun T."/>
        </authorList>
    </citation>
    <scope>NUCLEOTIDE SEQUENCE [LARGE SCALE GENOMIC DNA]</scope>
    <source>
        <strain evidence="4 5">SJ-23</strain>
    </source>
</reference>
<dbReference type="InterPro" id="IPR000792">
    <property type="entry name" value="Tscrpt_reg_LuxR_C"/>
</dbReference>
<dbReference type="InterPro" id="IPR036388">
    <property type="entry name" value="WH-like_DNA-bd_sf"/>
</dbReference>
<dbReference type="PROSITE" id="PS50043">
    <property type="entry name" value="HTH_LUXR_2"/>
    <property type="match status" value="1"/>
</dbReference>
<dbReference type="GO" id="GO:0004016">
    <property type="term" value="F:adenylate cyclase activity"/>
    <property type="evidence" value="ECO:0007669"/>
    <property type="project" value="TreeGrafter"/>
</dbReference>
<dbReference type="Proteomes" id="UP000275048">
    <property type="component" value="Unassembled WGS sequence"/>
</dbReference>
<keyword evidence="1" id="KW-0547">Nucleotide-binding</keyword>
<dbReference type="SUPFAM" id="SSF46894">
    <property type="entry name" value="C-terminal effector domain of the bipartite response regulators"/>
    <property type="match status" value="1"/>
</dbReference>
<dbReference type="PANTHER" id="PTHR16305:SF35">
    <property type="entry name" value="TRANSCRIPTIONAL ACTIVATOR DOMAIN"/>
    <property type="match status" value="1"/>
</dbReference>
<accession>A0A3M8AKK4</accession>
<comment type="caution">
    <text evidence="4">The sequence shown here is derived from an EMBL/GenBank/DDBJ whole genome shotgun (WGS) entry which is preliminary data.</text>
</comment>
<dbReference type="GO" id="GO:0005524">
    <property type="term" value="F:ATP binding"/>
    <property type="evidence" value="ECO:0007669"/>
    <property type="project" value="UniProtKB-KW"/>
</dbReference>
<dbReference type="OrthoDB" id="3691954at2"/>
<gene>
    <name evidence="4" type="ORF">EDM22_03645</name>
</gene>
<dbReference type="EMBL" id="RHHB01000003">
    <property type="protein sequence ID" value="RNB51539.1"/>
    <property type="molecule type" value="Genomic_DNA"/>
</dbReference>
<organism evidence="4 5">
    <name type="scientific">Agromyces tardus</name>
    <dbReference type="NCBI Taxonomy" id="2583849"/>
    <lineage>
        <taxon>Bacteria</taxon>
        <taxon>Bacillati</taxon>
        <taxon>Actinomycetota</taxon>
        <taxon>Actinomycetes</taxon>
        <taxon>Micrococcales</taxon>
        <taxon>Microbacteriaceae</taxon>
        <taxon>Agromyces</taxon>
    </lineage>
</organism>
<dbReference type="CDD" id="cd06170">
    <property type="entry name" value="LuxR_C_like"/>
    <property type="match status" value="1"/>
</dbReference>
<protein>
    <submittedName>
        <fullName evidence="4">LuxR family transcriptional regulator</fullName>
    </submittedName>
</protein>
<dbReference type="SMART" id="SM00421">
    <property type="entry name" value="HTH_LUXR"/>
    <property type="match status" value="1"/>
</dbReference>
<dbReference type="AlphaFoldDB" id="A0A3M8AKK4"/>
<dbReference type="CDD" id="cd00267">
    <property type="entry name" value="ABC_ATPase"/>
    <property type="match status" value="1"/>
</dbReference>
<evidence type="ECO:0000313" key="5">
    <source>
        <dbReference type="Proteomes" id="UP000275048"/>
    </source>
</evidence>
<dbReference type="PANTHER" id="PTHR16305">
    <property type="entry name" value="TESTICULAR SOLUBLE ADENYLYL CYCLASE"/>
    <property type="match status" value="1"/>
</dbReference>
<dbReference type="Gene3D" id="1.10.10.10">
    <property type="entry name" value="Winged helix-like DNA-binding domain superfamily/Winged helix DNA-binding domain"/>
    <property type="match status" value="1"/>
</dbReference>
<dbReference type="InterPro" id="IPR041664">
    <property type="entry name" value="AAA_16"/>
</dbReference>
<evidence type="ECO:0000256" key="1">
    <source>
        <dbReference type="ARBA" id="ARBA00022741"/>
    </source>
</evidence>
<evidence type="ECO:0000313" key="4">
    <source>
        <dbReference type="EMBL" id="RNB51539.1"/>
    </source>
</evidence>
<dbReference type="Pfam" id="PF13191">
    <property type="entry name" value="AAA_16"/>
    <property type="match status" value="1"/>
</dbReference>
<dbReference type="InterPro" id="IPR016032">
    <property type="entry name" value="Sig_transdc_resp-reg_C-effctor"/>
</dbReference>
<feature type="domain" description="HTH luxR-type" evidence="3">
    <location>
        <begin position="788"/>
        <end position="853"/>
    </location>
</feature>
<dbReference type="GO" id="GO:0005737">
    <property type="term" value="C:cytoplasm"/>
    <property type="evidence" value="ECO:0007669"/>
    <property type="project" value="TreeGrafter"/>
</dbReference>
<dbReference type="SUPFAM" id="SSF52540">
    <property type="entry name" value="P-loop containing nucleoside triphosphate hydrolases"/>
    <property type="match status" value="1"/>
</dbReference>
<proteinExistence type="predicted"/>
<sequence>MELLEREPQLEQLREAILRSRRAGGIVTISGESGAGKSALLRAATALEPTVRVARGLCDPLETPRPLGPIREVITDLSAGRSMHLDLGGATTPAELAATLMQAIAAEPTIVVIEDAQWIDEASVDVLRFLVRRIESAPILLIVTYRPGEIGAGHSVRPLLGDIARQEGAVAVAVPSLTIRAIRALVSETGLDAASVLARTGGNPFYVTEIVRHPGEGLPASVRDAVLASTNAVAEDDLEVLRLIATAPDAVDDRLLPLLDIDVPRLRRLEATGLLMRSRRGVGYRHELARLAVEDAIPLAASAPLHARMLDALERSGSGDLALLTHHARAAGDDRRTARYADAAAADASRTGAHTEAVAFLRLAIEHFIGEPAERADLLERLSYEEYMVSHLSDAIEAISDARRVWSAVGDRRRLAAAHARQALIEYYGADRRQAERHVGLAIEEVDSPGYAAAWATRMYLQLRRSDVDAVKASARVASDVARERHDDDVRLRSEIFGAAADVLGGSATAREQLLDWADEARVLGFDEAASTGYSNLVAIDVDHRRFREAGELLSRSLPFTVDRDIPLCSQWQTGVRGRLHLLRGRWAAALEDAGSVLEVEAAPLALLWPNLVAALVLLRRGASRELAERHLDRAWELAGRLDEPLARLPVLAAIAERAWLLDVDDDRLDGADAAIAGLHDGNGGEWAAGDLAVWLARLGRPVAAPRVAEPFALELAGRVDDAAARWRALGSPFEAALAALGSADEAVAGGAVDELDAMGAIATADRARGALRARGLARVPVRPRTSTRGNPSGLTNRQLDVARLVAQGLTNAELAQRLYISPKTAGHHVSAILAKLGFATRRELIRRAGEMGLA</sequence>
<keyword evidence="5" id="KW-1185">Reference proteome</keyword>
<name>A0A3M8AKK4_9MICO</name>
<keyword evidence="2" id="KW-0067">ATP-binding</keyword>
<dbReference type="PRINTS" id="PR00038">
    <property type="entry name" value="HTHLUXR"/>
</dbReference>
<dbReference type="GO" id="GO:0003677">
    <property type="term" value="F:DNA binding"/>
    <property type="evidence" value="ECO:0007669"/>
    <property type="project" value="InterPro"/>
</dbReference>
<dbReference type="InterPro" id="IPR027417">
    <property type="entry name" value="P-loop_NTPase"/>
</dbReference>